<evidence type="ECO:0000313" key="3">
    <source>
        <dbReference type="Proteomes" id="UP000254258"/>
    </source>
</evidence>
<dbReference type="EMBL" id="QRBE01000001">
    <property type="protein sequence ID" value="RDS84910.1"/>
    <property type="molecule type" value="Genomic_DNA"/>
</dbReference>
<dbReference type="AlphaFoldDB" id="A0A370X9G0"/>
<gene>
    <name evidence="2" type="ORF">DWU98_02850</name>
</gene>
<protein>
    <submittedName>
        <fullName evidence="2">DUF1190 domain-containing protein</fullName>
    </submittedName>
</protein>
<reference evidence="2 3" key="1">
    <citation type="submission" date="2018-07" db="EMBL/GenBank/DDBJ databases">
        <title>Dyella monticola sp. nov. and Dyella psychrodurans sp. nov. isolated from monsoon evergreen broad-leaved forest soil of Dinghu Mountain, China.</title>
        <authorList>
            <person name="Gao Z."/>
            <person name="Qiu L."/>
        </authorList>
    </citation>
    <scope>NUCLEOTIDE SEQUENCE [LARGE SCALE GENOMIC DNA]</scope>
    <source>
        <strain evidence="2 3">4G-K06</strain>
    </source>
</reference>
<evidence type="ECO:0000313" key="2">
    <source>
        <dbReference type="EMBL" id="RDS84910.1"/>
    </source>
</evidence>
<proteinExistence type="predicted"/>
<dbReference type="Pfam" id="PF06693">
    <property type="entry name" value="DUF1190"/>
    <property type="match status" value="1"/>
</dbReference>
<accession>A0A370X9G0</accession>
<name>A0A370X9G0_9GAMM</name>
<evidence type="ECO:0000256" key="1">
    <source>
        <dbReference type="SAM" id="MobiDB-lite"/>
    </source>
</evidence>
<dbReference type="Proteomes" id="UP000254258">
    <property type="component" value="Unassembled WGS sequence"/>
</dbReference>
<comment type="caution">
    <text evidence="2">The sequence shown here is derived from an EMBL/GenBank/DDBJ whole genome shotgun (WGS) entry which is preliminary data.</text>
</comment>
<keyword evidence="3" id="KW-1185">Reference proteome</keyword>
<dbReference type="InterPro" id="IPR009576">
    <property type="entry name" value="Biofilm_formation_YgiB"/>
</dbReference>
<feature type="compositionally biased region" description="Gly residues" evidence="1">
    <location>
        <begin position="157"/>
        <end position="172"/>
    </location>
</feature>
<organism evidence="2 3">
    <name type="scientific">Dyella monticola</name>
    <dbReference type="NCBI Taxonomy" id="1927958"/>
    <lineage>
        <taxon>Bacteria</taxon>
        <taxon>Pseudomonadati</taxon>
        <taxon>Pseudomonadota</taxon>
        <taxon>Gammaproteobacteria</taxon>
        <taxon>Lysobacterales</taxon>
        <taxon>Rhodanobacteraceae</taxon>
        <taxon>Dyella</taxon>
    </lineage>
</organism>
<feature type="region of interest" description="Disordered" evidence="1">
    <location>
        <begin position="143"/>
        <end position="207"/>
    </location>
</feature>
<feature type="compositionally biased region" description="Gly residues" evidence="1">
    <location>
        <begin position="192"/>
        <end position="207"/>
    </location>
</feature>
<sequence length="207" mass="21476">MLVLRALEASSAMSSGAGMKRSKKASLVLMGLTPLLISACDDTQKSQHVFASIDACTQAKVPLSSCQNAFSEAKAEETKQAPHYALYAQCSANYDADTCEQQTDNSGVVYWRPSMNGFLIARVIRDSRTSYFPAGPVFLNRDSKEYSPQYGTVHSGSGSGGNSGAGYSGGSSGWNNVPSDEVAGEGDTVSRGGFGGGEGEGGEGGGE</sequence>